<name>A0AB39V0F5_9GAMM</name>
<organism evidence="2">
    <name type="scientific">Thermohahella caldifontis</name>
    <dbReference type="NCBI Taxonomy" id="3142973"/>
    <lineage>
        <taxon>Bacteria</taxon>
        <taxon>Pseudomonadati</taxon>
        <taxon>Pseudomonadota</taxon>
        <taxon>Gammaproteobacteria</taxon>
        <taxon>Oceanospirillales</taxon>
        <taxon>Hahellaceae</taxon>
        <taxon>Thermohahella</taxon>
    </lineage>
</organism>
<feature type="compositionally biased region" description="Basic and acidic residues" evidence="1">
    <location>
        <begin position="122"/>
        <end position="131"/>
    </location>
</feature>
<gene>
    <name evidence="2" type="ORF">AAIA72_06005</name>
</gene>
<proteinExistence type="predicted"/>
<dbReference type="RefSeq" id="WP_369602510.1">
    <property type="nucleotide sequence ID" value="NZ_CP154858.1"/>
</dbReference>
<dbReference type="EMBL" id="CP154858">
    <property type="protein sequence ID" value="XDT73520.1"/>
    <property type="molecule type" value="Genomic_DNA"/>
</dbReference>
<protein>
    <submittedName>
        <fullName evidence="2">Uncharacterized protein</fullName>
    </submittedName>
</protein>
<dbReference type="AlphaFoldDB" id="A0AB39V0F5"/>
<dbReference type="KEGG" id="tcd:AAIA72_06005"/>
<reference evidence="2" key="1">
    <citation type="submission" date="2024-05" db="EMBL/GenBank/DDBJ databases">
        <title>Genome sequencing of novel strain.</title>
        <authorList>
            <person name="Ganbat D."/>
            <person name="Ganbat S."/>
            <person name="Lee S.-J."/>
        </authorList>
    </citation>
    <scope>NUCLEOTIDE SEQUENCE</scope>
    <source>
        <strain evidence="2">SMD15-11</strain>
    </source>
</reference>
<sequence length="131" mass="14834">MTKNEPRYPDIEVYLRGVDTAAIQAWVESLSDTPVSWQQKGRTTRGTATLKGQSVPVHLIERATGSWHCIWFESDRTPWPTDLDCGRDVFRALGGVVRCSSGSWSEQPEDEGWMELTAQGERPVKWDNPDK</sequence>
<feature type="region of interest" description="Disordered" evidence="1">
    <location>
        <begin position="101"/>
        <end position="131"/>
    </location>
</feature>
<evidence type="ECO:0000313" key="2">
    <source>
        <dbReference type="EMBL" id="XDT73520.1"/>
    </source>
</evidence>
<accession>A0AB39V0F5</accession>
<evidence type="ECO:0000256" key="1">
    <source>
        <dbReference type="SAM" id="MobiDB-lite"/>
    </source>
</evidence>